<feature type="transmembrane region" description="Helical" evidence="1">
    <location>
        <begin position="6"/>
        <end position="23"/>
    </location>
</feature>
<dbReference type="AlphaFoldDB" id="A0A222FGQ5"/>
<reference evidence="2 3" key="1">
    <citation type="submission" date="2017-07" db="EMBL/GenBank/DDBJ databases">
        <title>Annotated genome sequence of Bacterioplanes sanyensis isolated from Red Sea.</title>
        <authorList>
            <person name="Rehman Z.U."/>
        </authorList>
    </citation>
    <scope>NUCLEOTIDE SEQUENCE [LARGE SCALE GENOMIC DNA]</scope>
    <source>
        <strain evidence="2 3">NV9</strain>
    </source>
</reference>
<dbReference type="EMBL" id="CP022530">
    <property type="protein sequence ID" value="ASP37664.1"/>
    <property type="molecule type" value="Genomic_DNA"/>
</dbReference>
<feature type="transmembrane region" description="Helical" evidence="1">
    <location>
        <begin position="44"/>
        <end position="65"/>
    </location>
</feature>
<evidence type="ECO:0000313" key="2">
    <source>
        <dbReference type="EMBL" id="ASP37664.1"/>
    </source>
</evidence>
<evidence type="ECO:0000256" key="1">
    <source>
        <dbReference type="SAM" id="Phobius"/>
    </source>
</evidence>
<organism evidence="2 3">
    <name type="scientific">Bacterioplanes sanyensis</name>
    <dbReference type="NCBI Taxonomy" id="1249553"/>
    <lineage>
        <taxon>Bacteria</taxon>
        <taxon>Pseudomonadati</taxon>
        <taxon>Pseudomonadota</taxon>
        <taxon>Gammaproteobacteria</taxon>
        <taxon>Oceanospirillales</taxon>
        <taxon>Oceanospirillaceae</taxon>
        <taxon>Bacterioplanes</taxon>
    </lineage>
</organism>
<protein>
    <submittedName>
        <fullName evidence="2">Uncharacterized protein</fullName>
    </submittedName>
</protein>
<keyword evidence="1" id="KW-1133">Transmembrane helix</keyword>
<keyword evidence="1" id="KW-0812">Transmembrane</keyword>
<sequence length="71" mass="7943">MVVHLILAVVFAALTVYVYKLHASLRVAIKRKSQGEEISHAPSFLVYLYPVFIVYFVIMSIGNLLQLAGYG</sequence>
<dbReference type="KEGG" id="bsan:CHH28_02810"/>
<dbReference type="Proteomes" id="UP000202440">
    <property type="component" value="Chromosome"/>
</dbReference>
<accession>A0A222FGQ5</accession>
<proteinExistence type="predicted"/>
<keyword evidence="3" id="KW-1185">Reference proteome</keyword>
<keyword evidence="1" id="KW-0472">Membrane</keyword>
<evidence type="ECO:0000313" key="3">
    <source>
        <dbReference type="Proteomes" id="UP000202440"/>
    </source>
</evidence>
<name>A0A222FGQ5_9GAMM</name>
<gene>
    <name evidence="2" type="ORF">CHH28_02810</name>
</gene>